<organism evidence="1 2">
    <name type="scientific">Azospirillum argentinense</name>
    <dbReference type="NCBI Taxonomy" id="2970906"/>
    <lineage>
        <taxon>Bacteria</taxon>
        <taxon>Pseudomonadati</taxon>
        <taxon>Pseudomonadota</taxon>
        <taxon>Alphaproteobacteria</taxon>
        <taxon>Rhodospirillales</taxon>
        <taxon>Azospirillaceae</taxon>
        <taxon>Azospirillum</taxon>
    </lineage>
</organism>
<dbReference type="AlphaFoldDB" id="A0A060DMG2"/>
<name>A0A060DMG2_9PROT</name>
<protein>
    <submittedName>
        <fullName evidence="1">Uncharacterized protein</fullName>
    </submittedName>
</protein>
<dbReference type="RefSeq" id="WP_038528841.1">
    <property type="nucleotide sequence ID" value="NZ_CP007793.1"/>
</dbReference>
<gene>
    <name evidence="1" type="ORF">ABAZ39_09610</name>
</gene>
<proteinExistence type="predicted"/>
<dbReference type="InterPro" id="IPR036390">
    <property type="entry name" value="WH_DNA-bd_sf"/>
</dbReference>
<evidence type="ECO:0000313" key="1">
    <source>
        <dbReference type="EMBL" id="AIB12253.1"/>
    </source>
</evidence>
<dbReference type="EMBL" id="CP007793">
    <property type="protein sequence ID" value="AIB12253.1"/>
    <property type="molecule type" value="Genomic_DNA"/>
</dbReference>
<dbReference type="Proteomes" id="UP000027186">
    <property type="component" value="Chromosome"/>
</dbReference>
<sequence>MTDLKITVGKTWREISAEIVDAVHRAERGEVIQAEASVNFADWDTLTRTLTAKRLELLRHLHRHPTASINALAKALGRDYRNVHADVVALVSAGLIERDAAGGLTAEYNTIQTQIAL</sequence>
<dbReference type="InterPro" id="IPR036388">
    <property type="entry name" value="WH-like_DNA-bd_sf"/>
</dbReference>
<dbReference type="Gene3D" id="1.10.10.10">
    <property type="entry name" value="Winged helix-like DNA-binding domain superfamily/Winged helix DNA-binding domain"/>
    <property type="match status" value="1"/>
</dbReference>
<accession>A0A060DMG2</accession>
<reference evidence="1 2" key="1">
    <citation type="journal article" date="2014" name="Genome Announc.">
        <title>Complete Genome Sequence of the Model Rhizosphere Strain Azospirillum brasilense Az39, Successfully Applied in Agriculture.</title>
        <authorList>
            <person name="Rivera D."/>
            <person name="Revale S."/>
            <person name="Molina R."/>
            <person name="Gualpa J."/>
            <person name="Puente M."/>
            <person name="Maroniche G."/>
            <person name="Paris G."/>
            <person name="Baker D."/>
            <person name="Clavijo B."/>
            <person name="McLay K."/>
            <person name="Spaepen S."/>
            <person name="Perticari A."/>
            <person name="Vazquez M."/>
            <person name="Wisniewski-Dye F."/>
            <person name="Watkins C."/>
            <person name="Martinez-Abarca F."/>
            <person name="Vanderleyden J."/>
            <person name="Cassan F."/>
        </authorList>
    </citation>
    <scope>NUCLEOTIDE SEQUENCE [LARGE SCALE GENOMIC DNA]</scope>
    <source>
        <strain evidence="1 2">Az39</strain>
    </source>
</reference>
<dbReference type="Pfam" id="PF25212">
    <property type="entry name" value="HVO_A0114"/>
    <property type="match status" value="1"/>
</dbReference>
<dbReference type="SUPFAM" id="SSF46785">
    <property type="entry name" value="Winged helix' DNA-binding domain"/>
    <property type="match status" value="1"/>
</dbReference>
<evidence type="ECO:0000313" key="2">
    <source>
        <dbReference type="Proteomes" id="UP000027186"/>
    </source>
</evidence>
<dbReference type="KEGG" id="abq:ABAZ39_09610"/>